<organism evidence="2 3">
    <name type="scientific">Microbacterium foliorum</name>
    <dbReference type="NCBI Taxonomy" id="104336"/>
    <lineage>
        <taxon>Bacteria</taxon>
        <taxon>Bacillati</taxon>
        <taxon>Actinomycetota</taxon>
        <taxon>Actinomycetes</taxon>
        <taxon>Micrococcales</taxon>
        <taxon>Microbacteriaceae</taxon>
        <taxon>Microbacterium</taxon>
    </lineage>
</organism>
<dbReference type="AlphaFoldDB" id="A0A0F0KSN9"/>
<dbReference type="PATRIC" id="fig|104336.4.peg.1112"/>
<sequence length="92" mass="10406">MLQERNVYPRIPPESDEERKQCVRLSLIGDFGNTGLPNTCTKKLDGERLDMKKIGNSSHADKLAQTSTSRNTCESMMPETRELSPLDPGRKR</sequence>
<dbReference type="EMBL" id="JYIU01000036">
    <property type="protein sequence ID" value="KJL23145.1"/>
    <property type="molecule type" value="Genomic_DNA"/>
</dbReference>
<dbReference type="Proteomes" id="UP000033572">
    <property type="component" value="Unassembled WGS sequence"/>
</dbReference>
<protein>
    <submittedName>
        <fullName evidence="2">Uncharacterized protein</fullName>
    </submittedName>
</protein>
<feature type="region of interest" description="Disordered" evidence="1">
    <location>
        <begin position="53"/>
        <end position="92"/>
    </location>
</feature>
<gene>
    <name evidence="2" type="ORF">RN50_01083</name>
</gene>
<keyword evidence="3" id="KW-1185">Reference proteome</keyword>
<name>A0A0F0KSN9_9MICO</name>
<accession>A0A0F0KSN9</accession>
<comment type="caution">
    <text evidence="2">The sequence shown here is derived from an EMBL/GenBank/DDBJ whole genome shotgun (WGS) entry which is preliminary data.</text>
</comment>
<feature type="compositionally biased region" description="Polar residues" evidence="1">
    <location>
        <begin position="64"/>
        <end position="74"/>
    </location>
</feature>
<evidence type="ECO:0000313" key="2">
    <source>
        <dbReference type="EMBL" id="KJL23145.1"/>
    </source>
</evidence>
<proteinExistence type="predicted"/>
<evidence type="ECO:0000313" key="3">
    <source>
        <dbReference type="Proteomes" id="UP000033572"/>
    </source>
</evidence>
<reference evidence="2 3" key="1">
    <citation type="submission" date="2015-02" db="EMBL/GenBank/DDBJ databases">
        <title>Draft genome sequences of ten Microbacterium spp. with emphasis on heavy metal contaminated environments.</title>
        <authorList>
            <person name="Corretto E."/>
        </authorList>
    </citation>
    <scope>NUCLEOTIDE SEQUENCE [LARGE SCALE GENOMIC DNA]</scope>
    <source>
        <strain evidence="2 3">DSM 12966</strain>
    </source>
</reference>
<evidence type="ECO:0000256" key="1">
    <source>
        <dbReference type="SAM" id="MobiDB-lite"/>
    </source>
</evidence>